<protein>
    <recommendedName>
        <fullName evidence="5">Cation/H(+) antiporter central domain-containing protein</fullName>
    </recommendedName>
</protein>
<dbReference type="OrthoDB" id="1731326at2759"/>
<keyword evidence="4" id="KW-0406">Ion transport</keyword>
<keyword evidence="3" id="KW-0630">Potassium</keyword>
<name>A0A438JCS6_VITVI</name>
<proteinExistence type="predicted"/>
<dbReference type="EMBL" id="QGNW01000049">
    <property type="protein sequence ID" value="RVX06752.1"/>
    <property type="molecule type" value="Genomic_DNA"/>
</dbReference>
<keyword evidence="2" id="KW-0633">Potassium transport</keyword>
<evidence type="ECO:0000256" key="1">
    <source>
        <dbReference type="ARBA" id="ARBA00022448"/>
    </source>
</evidence>
<evidence type="ECO:0000256" key="2">
    <source>
        <dbReference type="ARBA" id="ARBA00022538"/>
    </source>
</evidence>
<dbReference type="AlphaFoldDB" id="A0A438JCS6"/>
<dbReference type="InterPro" id="IPR050794">
    <property type="entry name" value="CPA2_transporter"/>
</dbReference>
<keyword evidence="1" id="KW-0813">Transport</keyword>
<evidence type="ECO:0000256" key="3">
    <source>
        <dbReference type="ARBA" id="ARBA00022958"/>
    </source>
</evidence>
<evidence type="ECO:0000313" key="7">
    <source>
        <dbReference type="Proteomes" id="UP000288805"/>
    </source>
</evidence>
<evidence type="ECO:0000259" key="5">
    <source>
        <dbReference type="Pfam" id="PF23256"/>
    </source>
</evidence>
<reference evidence="6 7" key="1">
    <citation type="journal article" date="2018" name="PLoS Genet.">
        <title>Population sequencing reveals clonal diversity and ancestral inbreeding in the grapevine cultivar Chardonnay.</title>
        <authorList>
            <person name="Roach M.J."/>
            <person name="Johnson D.L."/>
            <person name="Bohlmann J."/>
            <person name="van Vuuren H.J."/>
            <person name="Jones S.J."/>
            <person name="Pretorius I.S."/>
            <person name="Schmidt S.A."/>
            <person name="Borneman A.R."/>
        </authorList>
    </citation>
    <scope>NUCLEOTIDE SEQUENCE [LARGE SCALE GENOMIC DNA]</scope>
    <source>
        <strain evidence="7">cv. Chardonnay</strain>
        <tissue evidence="6">Leaf</tissue>
    </source>
</reference>
<organism evidence="6 7">
    <name type="scientific">Vitis vinifera</name>
    <name type="common">Grape</name>
    <dbReference type="NCBI Taxonomy" id="29760"/>
    <lineage>
        <taxon>Eukaryota</taxon>
        <taxon>Viridiplantae</taxon>
        <taxon>Streptophyta</taxon>
        <taxon>Embryophyta</taxon>
        <taxon>Tracheophyta</taxon>
        <taxon>Spermatophyta</taxon>
        <taxon>Magnoliopsida</taxon>
        <taxon>eudicotyledons</taxon>
        <taxon>Gunneridae</taxon>
        <taxon>Pentapetalae</taxon>
        <taxon>rosids</taxon>
        <taxon>Vitales</taxon>
        <taxon>Vitaceae</taxon>
        <taxon>Viteae</taxon>
        <taxon>Vitis</taxon>
    </lineage>
</organism>
<evidence type="ECO:0000256" key="4">
    <source>
        <dbReference type="ARBA" id="ARBA00023065"/>
    </source>
</evidence>
<feature type="domain" description="Cation/H(+) antiporter central" evidence="5">
    <location>
        <begin position="2"/>
        <end position="60"/>
    </location>
</feature>
<dbReference type="PANTHER" id="PTHR32468:SF114">
    <property type="entry name" value="CATION_H+ EXCHANGER DOMAIN-CONTAINING PROTEIN"/>
    <property type="match status" value="1"/>
</dbReference>
<gene>
    <name evidence="6" type="ORF">CK203_015105</name>
</gene>
<dbReference type="Proteomes" id="UP000288805">
    <property type="component" value="Unassembled WGS sequence"/>
</dbReference>
<dbReference type="InterPro" id="IPR057291">
    <property type="entry name" value="CHX17_2nd"/>
</dbReference>
<evidence type="ECO:0000313" key="6">
    <source>
        <dbReference type="EMBL" id="RVX06752.1"/>
    </source>
</evidence>
<accession>A0A438JCS6</accession>
<dbReference type="GO" id="GO:0006813">
    <property type="term" value="P:potassium ion transport"/>
    <property type="evidence" value="ECO:0007669"/>
    <property type="project" value="UniProtKB-KW"/>
</dbReference>
<dbReference type="PANTHER" id="PTHR32468">
    <property type="entry name" value="CATION/H + ANTIPORTER"/>
    <property type="match status" value="1"/>
</dbReference>
<sequence>MHNEVSAIALDRKISLIIVPFNRRFNANGGLELFKKAVRTMNNVVREKAPCSVAILVDRAPSAAQAQGMMEKLPVKRKLDNELVSEFRVITAGNHRVMYIEEVVVDGSGTVAVIRSVTNFSWWEDTMMNSPHSQQGLQIGTNIQIWEQSERCWLPRNSDEWGENQTKL</sequence>
<comment type="caution">
    <text evidence="6">The sequence shown here is derived from an EMBL/GenBank/DDBJ whole genome shotgun (WGS) entry which is preliminary data.</text>
</comment>
<dbReference type="Pfam" id="PF23256">
    <property type="entry name" value="CHX17_2nd"/>
    <property type="match status" value="1"/>
</dbReference>